<organism evidence="15 16">
    <name type="scientific">Scleropages formosus</name>
    <name type="common">Asian bonytongue</name>
    <name type="synonym">Osteoglossum formosum</name>
    <dbReference type="NCBI Taxonomy" id="113540"/>
    <lineage>
        <taxon>Eukaryota</taxon>
        <taxon>Metazoa</taxon>
        <taxon>Chordata</taxon>
        <taxon>Craniata</taxon>
        <taxon>Vertebrata</taxon>
        <taxon>Euteleostomi</taxon>
        <taxon>Actinopterygii</taxon>
        <taxon>Neopterygii</taxon>
        <taxon>Teleostei</taxon>
        <taxon>Osteoglossocephala</taxon>
        <taxon>Osteoglossomorpha</taxon>
        <taxon>Osteoglossiformes</taxon>
        <taxon>Osteoglossidae</taxon>
        <taxon>Scleropages</taxon>
    </lineage>
</organism>
<keyword evidence="16" id="KW-1185">Reference proteome</keyword>
<evidence type="ECO:0000256" key="7">
    <source>
        <dbReference type="ARBA" id="ARBA00022824"/>
    </source>
</evidence>
<dbReference type="InterPro" id="IPR013766">
    <property type="entry name" value="Thioredoxin_domain"/>
</dbReference>
<dbReference type="InterPro" id="IPR005788">
    <property type="entry name" value="PDI_thioredoxin-like_dom"/>
</dbReference>
<feature type="domain" description="Thioredoxin" evidence="14">
    <location>
        <begin position="30"/>
        <end position="171"/>
    </location>
</feature>
<evidence type="ECO:0000256" key="12">
    <source>
        <dbReference type="RuleBase" id="RU004208"/>
    </source>
</evidence>
<dbReference type="GO" id="GO:0006457">
    <property type="term" value="P:protein folding"/>
    <property type="evidence" value="ECO:0007669"/>
    <property type="project" value="TreeGrafter"/>
</dbReference>
<dbReference type="CDD" id="cd02995">
    <property type="entry name" value="PDI_a_PDI_a'_C"/>
    <property type="match status" value="1"/>
</dbReference>
<keyword evidence="6" id="KW-0677">Repeat</keyword>
<dbReference type="GO" id="GO:0005788">
    <property type="term" value="C:endoplasmic reticulum lumen"/>
    <property type="evidence" value="ECO:0007669"/>
    <property type="project" value="UniProtKB-SubCell"/>
</dbReference>
<dbReference type="PANTHER" id="PTHR18929:SF45">
    <property type="entry name" value="PROTEIN DISULFIDE-ISOMERASE"/>
    <property type="match status" value="1"/>
</dbReference>
<dbReference type="PROSITE" id="PS51352">
    <property type="entry name" value="THIOREDOXIN_2"/>
    <property type="match status" value="2"/>
</dbReference>
<dbReference type="GO" id="GO:0003756">
    <property type="term" value="F:protein disulfide isomerase activity"/>
    <property type="evidence" value="ECO:0007669"/>
    <property type="project" value="UniProtKB-EC"/>
</dbReference>
<reference evidence="15 16" key="1">
    <citation type="submission" date="2019-04" db="EMBL/GenBank/DDBJ databases">
        <authorList>
            <consortium name="Wellcome Sanger Institute Data Sharing"/>
        </authorList>
    </citation>
    <scope>NUCLEOTIDE SEQUENCE [LARGE SCALE GENOMIC DNA]</scope>
</reference>
<keyword evidence="5" id="KW-0732">Signal</keyword>
<reference evidence="15" key="2">
    <citation type="submission" date="2025-08" db="UniProtKB">
        <authorList>
            <consortium name="Ensembl"/>
        </authorList>
    </citation>
    <scope>IDENTIFICATION</scope>
</reference>
<dbReference type="Pfam" id="PF00085">
    <property type="entry name" value="Thioredoxin"/>
    <property type="match status" value="2"/>
</dbReference>
<dbReference type="SUPFAM" id="SSF52833">
    <property type="entry name" value="Thioredoxin-like"/>
    <property type="match status" value="4"/>
</dbReference>
<evidence type="ECO:0000259" key="14">
    <source>
        <dbReference type="PROSITE" id="PS51352"/>
    </source>
</evidence>
<sequence>MYINVIPVSSDRCEKHSVITIILGAIERTNLFPRARPLRYLCSAVLYTVLFHQFVGEVSLTLLRCSLFLPLARCAHCQKFAPEYERAATRLKGTAILAKVDCSTSSKTCKRFGIKRYPTLKVFRNGKEFAIYDRSHSEEGIVHYMQKQTGPSSVVLHSKEDLDAFINHSDASVVGFFPNGSNTHLVEFQKAASTLRENYRFAHTVEPGLGLLHGLEAEGVLLFRPPRLSSIFEESVKKYTGPINTSTLRRFIKHNIFGICPHVTKENREKLKGRDLLTAYYDLDYVRDPKGSNYWRNRVLKVAVQFQSRGLSFAVANRREFERELEEDFGLDQLDGGGFPLVTIRTREGHKYSMREEFTPDGKALTRFLEDYFAGRLKRYLKSQPVPEYNKSLVQTVVAETFEEIVSDPEKDVLIQLYAPWCGHCKNLEPKYNELAEQLSGDPSIVIARMDATANDIPSGYDVDGFPTIYFVPARKKHKPVKYEGELNVKDLLKFLRKQSPQGKVQSGTRKEL</sequence>
<dbReference type="FunFam" id="3.40.30.10:FF:000045">
    <property type="entry name" value="Disulfide-isomerase A3"/>
    <property type="match status" value="1"/>
</dbReference>
<dbReference type="Proteomes" id="UP000694397">
    <property type="component" value="Chromosome 23"/>
</dbReference>
<gene>
    <name evidence="15" type="primary">LOC108931743</name>
</gene>
<dbReference type="GeneTree" id="ENSGT00940000155425"/>
<dbReference type="OrthoDB" id="427280at2759"/>
<dbReference type="AlphaFoldDB" id="A0A8C9S8K3"/>
<dbReference type="CDD" id="cd03073">
    <property type="entry name" value="PDI_b'_ERp72_ERp57"/>
    <property type="match status" value="1"/>
</dbReference>
<dbReference type="EC" id="5.3.4.1" evidence="4 13"/>
<dbReference type="GeneID" id="108931743"/>
<evidence type="ECO:0000256" key="10">
    <source>
        <dbReference type="ARBA" id="ARBA00023284"/>
    </source>
</evidence>
<evidence type="ECO:0000256" key="5">
    <source>
        <dbReference type="ARBA" id="ARBA00022729"/>
    </source>
</evidence>
<keyword evidence="8 11" id="KW-1015">Disulfide bond</keyword>
<feature type="domain" description="Thioredoxin" evidence="14">
    <location>
        <begin position="380"/>
        <end position="501"/>
    </location>
</feature>
<name>A0A8C9S8K3_SCLFO</name>
<dbReference type="RefSeq" id="XP_018603246.2">
    <property type="nucleotide sequence ID" value="XM_018747730.2"/>
</dbReference>
<evidence type="ECO:0000256" key="1">
    <source>
        <dbReference type="ARBA" id="ARBA00001182"/>
    </source>
</evidence>
<keyword evidence="9 13" id="KW-0413">Isomerase</keyword>
<evidence type="ECO:0000256" key="2">
    <source>
        <dbReference type="ARBA" id="ARBA00004319"/>
    </source>
</evidence>
<dbReference type="InterPro" id="IPR005792">
    <property type="entry name" value="Prot_disulphide_isomerase"/>
</dbReference>
<dbReference type="PROSITE" id="PS00194">
    <property type="entry name" value="THIOREDOXIN_1"/>
    <property type="match status" value="1"/>
</dbReference>
<dbReference type="PANTHER" id="PTHR18929">
    <property type="entry name" value="PROTEIN DISULFIDE ISOMERASE"/>
    <property type="match status" value="1"/>
</dbReference>
<keyword evidence="7" id="KW-0256">Endoplasmic reticulum</keyword>
<evidence type="ECO:0000256" key="8">
    <source>
        <dbReference type="ARBA" id="ARBA00023157"/>
    </source>
</evidence>
<evidence type="ECO:0000256" key="6">
    <source>
        <dbReference type="ARBA" id="ARBA00022737"/>
    </source>
</evidence>
<dbReference type="GO" id="GO:0034976">
    <property type="term" value="P:response to endoplasmic reticulum stress"/>
    <property type="evidence" value="ECO:0007669"/>
    <property type="project" value="TreeGrafter"/>
</dbReference>
<comment type="catalytic activity">
    <reaction evidence="1 13">
        <text>Catalyzes the rearrangement of -S-S- bonds in proteins.</text>
        <dbReference type="EC" id="5.3.4.1"/>
    </reaction>
</comment>
<comment type="similarity">
    <text evidence="3 12">Belongs to the protein disulfide isomerase family.</text>
</comment>
<evidence type="ECO:0000313" key="15">
    <source>
        <dbReference type="Ensembl" id="ENSSFOP00015029564.2"/>
    </source>
</evidence>
<dbReference type="Ensembl" id="ENSSFOT00015029901.2">
    <property type="protein sequence ID" value="ENSSFOP00015029564.2"/>
    <property type="gene ID" value="ENSSFOG00015018989.2"/>
</dbReference>
<dbReference type="InterPro" id="IPR017937">
    <property type="entry name" value="Thioredoxin_CS"/>
</dbReference>
<dbReference type="Pfam" id="PF13848">
    <property type="entry name" value="Thioredoxin_6"/>
    <property type="match status" value="1"/>
</dbReference>
<evidence type="ECO:0000256" key="4">
    <source>
        <dbReference type="ARBA" id="ARBA00012723"/>
    </source>
</evidence>
<evidence type="ECO:0000313" key="16">
    <source>
        <dbReference type="Proteomes" id="UP000694397"/>
    </source>
</evidence>
<dbReference type="FunFam" id="3.40.30.10:FF:000054">
    <property type="entry name" value="Disulfide-isomerase A3"/>
    <property type="match status" value="1"/>
</dbReference>
<protein>
    <recommendedName>
        <fullName evidence="4 13">Protein disulfide-isomerase</fullName>
        <ecNumber evidence="4 13">5.3.4.1</ecNumber>
    </recommendedName>
</protein>
<keyword evidence="10 11" id="KW-0676">Redox-active center</keyword>
<feature type="disulfide bond" description="Redox-active" evidence="11">
    <location>
        <begin position="422"/>
        <end position="425"/>
    </location>
</feature>
<dbReference type="GO" id="GO:0009986">
    <property type="term" value="C:cell surface"/>
    <property type="evidence" value="ECO:0007669"/>
    <property type="project" value="TreeGrafter"/>
</dbReference>
<dbReference type="KEGG" id="sfm:108931743"/>
<evidence type="ECO:0000256" key="13">
    <source>
        <dbReference type="RuleBase" id="RU361130"/>
    </source>
</evidence>
<proteinExistence type="inferred from homology"/>
<dbReference type="NCBIfam" id="TIGR01126">
    <property type="entry name" value="pdi_dom"/>
    <property type="match status" value="1"/>
</dbReference>
<dbReference type="CDD" id="cd02961">
    <property type="entry name" value="PDI_a_family"/>
    <property type="match status" value="1"/>
</dbReference>
<dbReference type="InterPro" id="IPR036249">
    <property type="entry name" value="Thioredoxin-like_sf"/>
</dbReference>
<reference evidence="15" key="3">
    <citation type="submission" date="2025-09" db="UniProtKB">
        <authorList>
            <consortium name="Ensembl"/>
        </authorList>
    </citation>
    <scope>IDENTIFICATION</scope>
</reference>
<accession>A0A8C9S8K3</accession>
<dbReference type="FunFam" id="3.40.30.10:FF:000077">
    <property type="entry name" value="Protein disulfide-isomerase"/>
    <property type="match status" value="1"/>
</dbReference>
<dbReference type="NCBIfam" id="TIGR01130">
    <property type="entry name" value="ER_PDI_fam"/>
    <property type="match status" value="1"/>
</dbReference>
<comment type="subcellular location">
    <subcellularLocation>
        <location evidence="2">Endoplasmic reticulum lumen</location>
    </subcellularLocation>
</comment>
<evidence type="ECO:0000256" key="11">
    <source>
        <dbReference type="PIRSR" id="PIRSR605792-51"/>
    </source>
</evidence>
<evidence type="ECO:0000256" key="9">
    <source>
        <dbReference type="ARBA" id="ARBA00023235"/>
    </source>
</evidence>
<feature type="disulfide bond" description="Redox-active" evidence="11">
    <location>
        <begin position="74"/>
        <end position="77"/>
    </location>
</feature>
<evidence type="ECO:0000256" key="3">
    <source>
        <dbReference type="ARBA" id="ARBA00006347"/>
    </source>
</evidence>
<dbReference type="Gene3D" id="3.40.30.10">
    <property type="entry name" value="Glutaredoxin"/>
    <property type="match status" value="4"/>
</dbReference>